<evidence type="ECO:0000256" key="1">
    <source>
        <dbReference type="SAM" id="MobiDB-lite"/>
    </source>
</evidence>
<evidence type="ECO:0000313" key="3">
    <source>
        <dbReference type="Proteomes" id="UP000663862"/>
    </source>
</evidence>
<name>A0A820UAP0_9BILA</name>
<dbReference type="EMBL" id="CAJOBQ010001380">
    <property type="protein sequence ID" value="CAF4482052.1"/>
    <property type="molecule type" value="Genomic_DNA"/>
</dbReference>
<accession>A0A820UAP0</accession>
<sequence length="751" mass="86852">MSQAKITGDPEALITIRYSKYLEMKKFSNAAMNETRTRKKPLTMKPKTKQDTKNTRPTAEISNTKAKQYKSCEFVSSDENDTDSVTEKKKKENMAKKFKVVSGSTPGRSSITFEVNASNPSFNEPTTNQENITSRQQQNIGDTTMSSAGCVADIVDSKSVASTTNPSVLSLKIDRISKATTGNETEDIADIVRVGKQDVGTNTEAADNQQVKGKLETYYLPIFCWGCPIDELRKFLIYDLYKQEVLCKPRMIDIQDKFKAWHFKQVGFYETGHHHPWGLQNAIYKVYNEFLDKSQQLNTWSQGLYRRPYHPKFKSMIDYAVYDCLSVTKLAVTMKQLTVGMFSIGLRPDRRRPSQLRLNDFMPTQLPDGSSNLRKLPSTFDLDTTSIAPPNEKTNENESILIQQNNTTKTRCYLERNQILKWYDSYSSTTKSMISDPANRAYILATVPIYDECLRDNYELQVWQSYFKLGIEQKHWAKEVTQRTKTCYDVVNCQFIRKKINQLVDNIVQADATIFDVQVQLIRYWSHRNSENHQTIESIEKKILEYISQCTPYVKKMFQGRIELAKVEIEEYKALTDFNQIATPAQFNFHFVLESKVKQCSMKNKSFVMVTKRAEYDLLPKFIEKMEFSFKIDESVMSQEDVQVMYDQVRKITKDYRTQMMALYVRSLARAYELLSSEIKRTVELFPQDKDQGFGATAGHVAFKHYHELREKRPEGDLSKARKYGWTTTTDTAASDIQCFDRLKAMKIIPK</sequence>
<protein>
    <submittedName>
        <fullName evidence="2">Uncharacterized protein</fullName>
    </submittedName>
</protein>
<feature type="region of interest" description="Disordered" evidence="1">
    <location>
        <begin position="32"/>
        <end position="65"/>
    </location>
</feature>
<dbReference type="Proteomes" id="UP000663862">
    <property type="component" value="Unassembled WGS sequence"/>
</dbReference>
<feature type="compositionally biased region" description="Polar residues" evidence="1">
    <location>
        <begin position="55"/>
        <end position="65"/>
    </location>
</feature>
<evidence type="ECO:0000313" key="2">
    <source>
        <dbReference type="EMBL" id="CAF4482052.1"/>
    </source>
</evidence>
<gene>
    <name evidence="2" type="ORF">TSG867_LOCUS19588</name>
</gene>
<reference evidence="2" key="1">
    <citation type="submission" date="2021-02" db="EMBL/GenBank/DDBJ databases">
        <authorList>
            <person name="Nowell W R."/>
        </authorList>
    </citation>
    <scope>NUCLEOTIDE SEQUENCE</scope>
</reference>
<dbReference type="AlphaFoldDB" id="A0A820UAP0"/>
<organism evidence="2 3">
    <name type="scientific">Rotaria socialis</name>
    <dbReference type="NCBI Taxonomy" id="392032"/>
    <lineage>
        <taxon>Eukaryota</taxon>
        <taxon>Metazoa</taxon>
        <taxon>Spiralia</taxon>
        <taxon>Gnathifera</taxon>
        <taxon>Rotifera</taxon>
        <taxon>Eurotatoria</taxon>
        <taxon>Bdelloidea</taxon>
        <taxon>Philodinida</taxon>
        <taxon>Philodinidae</taxon>
        <taxon>Rotaria</taxon>
    </lineage>
</organism>
<comment type="caution">
    <text evidence="2">The sequence shown here is derived from an EMBL/GenBank/DDBJ whole genome shotgun (WGS) entry which is preliminary data.</text>
</comment>
<proteinExistence type="predicted"/>